<evidence type="ECO:0000256" key="1">
    <source>
        <dbReference type="SAM" id="Phobius"/>
    </source>
</evidence>
<dbReference type="AlphaFoldDB" id="A0A9W6TC10"/>
<evidence type="ECO:0000313" key="2">
    <source>
        <dbReference type="EMBL" id="GMF09496.1"/>
    </source>
</evidence>
<keyword evidence="1" id="KW-1133">Transmembrane helix</keyword>
<protein>
    <submittedName>
        <fullName evidence="2">Unnamed protein product</fullName>
    </submittedName>
</protein>
<keyword evidence="1" id="KW-0472">Membrane</keyword>
<accession>A0A9W6TC10</accession>
<dbReference type="OrthoDB" id="138018at2759"/>
<reference evidence="2" key="1">
    <citation type="submission" date="2023-04" db="EMBL/GenBank/DDBJ databases">
        <title>Phytophthora lilii NBRC 32176.</title>
        <authorList>
            <person name="Ichikawa N."/>
            <person name="Sato H."/>
            <person name="Tonouchi N."/>
        </authorList>
    </citation>
    <scope>NUCLEOTIDE SEQUENCE</scope>
    <source>
        <strain evidence="2">NBRC 32176</strain>
    </source>
</reference>
<evidence type="ECO:0000313" key="3">
    <source>
        <dbReference type="Proteomes" id="UP001165083"/>
    </source>
</evidence>
<keyword evidence="3" id="KW-1185">Reference proteome</keyword>
<organism evidence="2 3">
    <name type="scientific">Phytophthora lilii</name>
    <dbReference type="NCBI Taxonomy" id="2077276"/>
    <lineage>
        <taxon>Eukaryota</taxon>
        <taxon>Sar</taxon>
        <taxon>Stramenopiles</taxon>
        <taxon>Oomycota</taxon>
        <taxon>Peronosporomycetes</taxon>
        <taxon>Peronosporales</taxon>
        <taxon>Peronosporaceae</taxon>
        <taxon>Phytophthora</taxon>
    </lineage>
</organism>
<feature type="transmembrane region" description="Helical" evidence="1">
    <location>
        <begin position="68"/>
        <end position="90"/>
    </location>
</feature>
<gene>
    <name evidence="2" type="ORF">Plil01_000039500</name>
</gene>
<proteinExistence type="predicted"/>
<sequence length="106" mass="11541">MGSSEDRASIIKGDALKVLPDLDLDEGDSNVDESKVPLTRSNVYADSPREVQVSEGISEEEIVLRRRVGIAFVLGLIVTSAIWVMLLGLLGHEENYGSVEATWQIA</sequence>
<dbReference type="EMBL" id="BSXW01000010">
    <property type="protein sequence ID" value="GMF09496.1"/>
    <property type="molecule type" value="Genomic_DNA"/>
</dbReference>
<dbReference type="Proteomes" id="UP001165083">
    <property type="component" value="Unassembled WGS sequence"/>
</dbReference>
<name>A0A9W6TC10_9STRA</name>
<keyword evidence="1" id="KW-0812">Transmembrane</keyword>
<comment type="caution">
    <text evidence="2">The sequence shown here is derived from an EMBL/GenBank/DDBJ whole genome shotgun (WGS) entry which is preliminary data.</text>
</comment>